<keyword evidence="3" id="KW-1185">Reference proteome</keyword>
<sequence>MTSAALKRALLIALLGLASSPALAARQCEAVVGEGWPPAVGNYGQAAAQLLGGQAEDGLSLLVLPARGVETQVLLRRDAGSSQWQVLAGQADKRIYNWDGGASRGGVNLRLDQSPEFAQAPLPDALAQRLVAAWASALATPEVAARAPVTDGEVVSFTINGERYSGLRPGCGQLAELLEQAALLVELAHSKDRKYEKRYEGIERALDKMHDRFYGEDAG</sequence>
<dbReference type="Proteomes" id="UP001301653">
    <property type="component" value="Unassembled WGS sequence"/>
</dbReference>
<dbReference type="EMBL" id="JAYFUH010000128">
    <property type="protein sequence ID" value="MEA5667863.1"/>
    <property type="molecule type" value="Genomic_DNA"/>
</dbReference>
<feature type="signal peptide" evidence="1">
    <location>
        <begin position="1"/>
        <end position="24"/>
    </location>
</feature>
<evidence type="ECO:0000256" key="1">
    <source>
        <dbReference type="SAM" id="SignalP"/>
    </source>
</evidence>
<proteinExistence type="predicted"/>
<keyword evidence="1" id="KW-0732">Signal</keyword>
<protein>
    <recommendedName>
        <fullName evidence="4">Secreted protein</fullName>
    </recommendedName>
</protein>
<reference evidence="2 3" key="1">
    <citation type="submission" date="2023-12" db="EMBL/GenBank/DDBJ databases">
        <title>Stenotrophomonas guangdongensis sp. nov., isolated from wilted pepper plants (Capsicum annuum).</title>
        <authorList>
            <person name="Qiu M."/>
            <person name="Li Y."/>
            <person name="Liu Q."/>
            <person name="Zhang X."/>
            <person name="Huang Y."/>
            <person name="Guo R."/>
            <person name="Hu M."/>
            <person name="Zhou J."/>
            <person name="Zhou X."/>
        </authorList>
    </citation>
    <scope>NUCLEOTIDE SEQUENCE [LARGE SCALE GENOMIC DNA]</scope>
    <source>
        <strain evidence="2 3">MH1</strain>
    </source>
</reference>
<evidence type="ECO:0008006" key="4">
    <source>
        <dbReference type="Google" id="ProtNLM"/>
    </source>
</evidence>
<evidence type="ECO:0000313" key="3">
    <source>
        <dbReference type="Proteomes" id="UP001301653"/>
    </source>
</evidence>
<accession>A0ABU5V3C3</accession>
<gene>
    <name evidence="2" type="ORF">VA603_10000</name>
</gene>
<dbReference type="RefSeq" id="WP_323438712.1">
    <property type="nucleotide sequence ID" value="NZ_JAYFUH010000128.1"/>
</dbReference>
<name>A0ABU5V3C3_9GAMM</name>
<comment type="caution">
    <text evidence="2">The sequence shown here is derived from an EMBL/GenBank/DDBJ whole genome shotgun (WGS) entry which is preliminary data.</text>
</comment>
<feature type="chain" id="PRO_5046354770" description="Secreted protein" evidence="1">
    <location>
        <begin position="25"/>
        <end position="219"/>
    </location>
</feature>
<organism evidence="2 3">
    <name type="scientific">Stenotrophomonas capsici</name>
    <dbReference type="NCBI Taxonomy" id="3110230"/>
    <lineage>
        <taxon>Bacteria</taxon>
        <taxon>Pseudomonadati</taxon>
        <taxon>Pseudomonadota</taxon>
        <taxon>Gammaproteobacteria</taxon>
        <taxon>Lysobacterales</taxon>
        <taxon>Lysobacteraceae</taxon>
        <taxon>Stenotrophomonas</taxon>
    </lineage>
</organism>
<evidence type="ECO:0000313" key="2">
    <source>
        <dbReference type="EMBL" id="MEA5667863.1"/>
    </source>
</evidence>